<name>A0ABY2XPB5_9GAMM</name>
<organism evidence="2 3">
    <name type="scientific">Alloalcanivorax gelatiniphagus</name>
    <dbReference type="NCBI Taxonomy" id="1194167"/>
    <lineage>
        <taxon>Bacteria</taxon>
        <taxon>Pseudomonadati</taxon>
        <taxon>Pseudomonadota</taxon>
        <taxon>Gammaproteobacteria</taxon>
        <taxon>Oceanospirillales</taxon>
        <taxon>Alcanivoracaceae</taxon>
        <taxon>Alloalcanivorax</taxon>
    </lineage>
</organism>
<evidence type="ECO:0000313" key="3">
    <source>
        <dbReference type="Proteomes" id="UP000739180"/>
    </source>
</evidence>
<proteinExistence type="predicted"/>
<evidence type="ECO:0000313" key="2">
    <source>
        <dbReference type="EMBL" id="TMW14384.1"/>
    </source>
</evidence>
<sequence>MEKITVKKLTNRHVDKVILRSVVISICIVQVEMDGVLYQVVDEKGRIVRFNGPEHANNVLSRTTTDKAVLLHQSPYAEMAGQPEGEPTPPLEVDFNWRADRA</sequence>
<dbReference type="Pfam" id="PF20090">
    <property type="entry name" value="DUF6482"/>
    <property type="match status" value="1"/>
</dbReference>
<reference evidence="2 3" key="1">
    <citation type="submission" date="2019-05" db="EMBL/GenBank/DDBJ databases">
        <title>Genome of Alcanivorax gelatiniphagus, an oil degrading marine bacteria.</title>
        <authorList>
            <person name="Kwon K.K."/>
        </authorList>
    </citation>
    <scope>NUCLEOTIDE SEQUENCE [LARGE SCALE GENOMIC DNA]</scope>
    <source>
        <strain evidence="2 3">MEBiC 08158</strain>
    </source>
</reference>
<keyword evidence="3" id="KW-1185">Reference proteome</keyword>
<feature type="region of interest" description="Disordered" evidence="1">
    <location>
        <begin position="78"/>
        <end position="102"/>
    </location>
</feature>
<accession>A0ABY2XPB5</accession>
<gene>
    <name evidence="2" type="ORF">FGS76_03460</name>
</gene>
<dbReference type="Proteomes" id="UP000739180">
    <property type="component" value="Unassembled WGS sequence"/>
</dbReference>
<dbReference type="RefSeq" id="WP_138771233.1">
    <property type="nucleotide sequence ID" value="NZ_JBHSSX010000123.1"/>
</dbReference>
<evidence type="ECO:0000256" key="1">
    <source>
        <dbReference type="SAM" id="MobiDB-lite"/>
    </source>
</evidence>
<comment type="caution">
    <text evidence="2">The sequence shown here is derived from an EMBL/GenBank/DDBJ whole genome shotgun (WGS) entry which is preliminary data.</text>
</comment>
<dbReference type="InterPro" id="IPR045508">
    <property type="entry name" value="DUF6482"/>
</dbReference>
<dbReference type="EMBL" id="VCQT01000016">
    <property type="protein sequence ID" value="TMW14384.1"/>
    <property type="molecule type" value="Genomic_DNA"/>
</dbReference>
<protein>
    <submittedName>
        <fullName evidence="2">Uncharacterized protein</fullName>
    </submittedName>
</protein>